<organism evidence="2 3">
    <name type="scientific">Listeria newyorkensis</name>
    <dbReference type="NCBI Taxonomy" id="1497681"/>
    <lineage>
        <taxon>Bacteria</taxon>
        <taxon>Bacillati</taxon>
        <taxon>Bacillota</taxon>
        <taxon>Bacilli</taxon>
        <taxon>Bacillales</taxon>
        <taxon>Listeriaceae</taxon>
        <taxon>Listeria</taxon>
    </lineage>
</organism>
<evidence type="ECO:0000256" key="1">
    <source>
        <dbReference type="SAM" id="Phobius"/>
    </source>
</evidence>
<dbReference type="Proteomes" id="UP000569903">
    <property type="component" value="Unassembled WGS sequence"/>
</dbReference>
<accession>A0A841YTD8</accession>
<name>A0A841YTD8_9LIST</name>
<dbReference type="RefSeq" id="WP_185388365.1">
    <property type="nucleotide sequence ID" value="NZ_JAARQN010000002.1"/>
</dbReference>
<evidence type="ECO:0000313" key="2">
    <source>
        <dbReference type="EMBL" id="MBC1457011.1"/>
    </source>
</evidence>
<dbReference type="AlphaFoldDB" id="A0A841YTD8"/>
<proteinExistence type="predicted"/>
<keyword evidence="1" id="KW-0812">Transmembrane</keyword>
<gene>
    <name evidence="2" type="ORF">HB850_04525</name>
</gene>
<evidence type="ECO:0000313" key="3">
    <source>
        <dbReference type="Proteomes" id="UP000569903"/>
    </source>
</evidence>
<sequence>MKKIIDDAFVVFGMMFLILIVASYFTEVGELVYNGRTYLLVLFVAIIAGRYVRLIAKAKKSS</sequence>
<protein>
    <submittedName>
        <fullName evidence="2">Uncharacterized protein</fullName>
    </submittedName>
</protein>
<keyword evidence="1" id="KW-0472">Membrane</keyword>
<comment type="caution">
    <text evidence="2">The sequence shown here is derived from an EMBL/GenBank/DDBJ whole genome shotgun (WGS) entry which is preliminary data.</text>
</comment>
<feature type="transmembrane region" description="Helical" evidence="1">
    <location>
        <begin position="7"/>
        <end position="25"/>
    </location>
</feature>
<feature type="transmembrane region" description="Helical" evidence="1">
    <location>
        <begin position="37"/>
        <end position="56"/>
    </location>
</feature>
<keyword evidence="1" id="KW-1133">Transmembrane helix</keyword>
<dbReference type="EMBL" id="JAARQN010000002">
    <property type="protein sequence ID" value="MBC1457011.1"/>
    <property type="molecule type" value="Genomic_DNA"/>
</dbReference>
<reference evidence="2 3" key="1">
    <citation type="submission" date="2020-03" db="EMBL/GenBank/DDBJ databases">
        <title>Soil Listeria distribution.</title>
        <authorList>
            <person name="Liao J."/>
            <person name="Wiedmann M."/>
        </authorList>
    </citation>
    <scope>NUCLEOTIDE SEQUENCE [LARGE SCALE GENOMIC DNA]</scope>
    <source>
        <strain evidence="2 3">FSL L7-1614</strain>
    </source>
</reference>